<comment type="caution">
    <text evidence="2">The sequence shown here is derived from an EMBL/GenBank/DDBJ whole genome shotgun (WGS) entry which is preliminary data.</text>
</comment>
<feature type="compositionally biased region" description="Basic and acidic residues" evidence="1">
    <location>
        <begin position="40"/>
        <end position="60"/>
    </location>
</feature>
<protein>
    <submittedName>
        <fullName evidence="2">Uncharacterized protein</fullName>
    </submittedName>
</protein>
<organism evidence="2 3">
    <name type="scientific">Trifolium medium</name>
    <dbReference type="NCBI Taxonomy" id="97028"/>
    <lineage>
        <taxon>Eukaryota</taxon>
        <taxon>Viridiplantae</taxon>
        <taxon>Streptophyta</taxon>
        <taxon>Embryophyta</taxon>
        <taxon>Tracheophyta</taxon>
        <taxon>Spermatophyta</taxon>
        <taxon>Magnoliopsida</taxon>
        <taxon>eudicotyledons</taxon>
        <taxon>Gunneridae</taxon>
        <taxon>Pentapetalae</taxon>
        <taxon>rosids</taxon>
        <taxon>fabids</taxon>
        <taxon>Fabales</taxon>
        <taxon>Fabaceae</taxon>
        <taxon>Papilionoideae</taxon>
        <taxon>50 kb inversion clade</taxon>
        <taxon>NPAAA clade</taxon>
        <taxon>Hologalegina</taxon>
        <taxon>IRL clade</taxon>
        <taxon>Trifolieae</taxon>
        <taxon>Trifolium</taxon>
    </lineage>
</organism>
<proteinExistence type="predicted"/>
<evidence type="ECO:0000313" key="3">
    <source>
        <dbReference type="Proteomes" id="UP000265520"/>
    </source>
</evidence>
<reference evidence="2 3" key="1">
    <citation type="journal article" date="2018" name="Front. Plant Sci.">
        <title>Red Clover (Trifolium pratense) and Zigzag Clover (T. medium) - A Picture of Genomic Similarities and Differences.</title>
        <authorList>
            <person name="Dluhosova J."/>
            <person name="Istvanek J."/>
            <person name="Nedelnik J."/>
            <person name="Repkova J."/>
        </authorList>
    </citation>
    <scope>NUCLEOTIDE SEQUENCE [LARGE SCALE GENOMIC DNA]</scope>
    <source>
        <strain evidence="3">cv. 10/8</strain>
        <tissue evidence="2">Leaf</tissue>
    </source>
</reference>
<accession>A0A392P909</accession>
<keyword evidence="3" id="KW-1185">Reference proteome</keyword>
<dbReference type="AlphaFoldDB" id="A0A392P909"/>
<evidence type="ECO:0000256" key="1">
    <source>
        <dbReference type="SAM" id="MobiDB-lite"/>
    </source>
</evidence>
<name>A0A392P909_9FABA</name>
<dbReference type="EMBL" id="LXQA010068243">
    <property type="protein sequence ID" value="MCI08227.1"/>
    <property type="molecule type" value="Genomic_DNA"/>
</dbReference>
<evidence type="ECO:0000313" key="2">
    <source>
        <dbReference type="EMBL" id="MCI08227.1"/>
    </source>
</evidence>
<sequence>MVVVKLTATVVARTDDVDGGGENSGVRACEGEMYAGGRGSHGELRRRVVHDERDGQERNK</sequence>
<feature type="non-terminal residue" evidence="2">
    <location>
        <position position="60"/>
    </location>
</feature>
<dbReference type="Proteomes" id="UP000265520">
    <property type="component" value="Unassembled WGS sequence"/>
</dbReference>
<feature type="region of interest" description="Disordered" evidence="1">
    <location>
        <begin position="32"/>
        <end position="60"/>
    </location>
</feature>